<keyword evidence="9" id="KW-0677">Repeat</keyword>
<keyword evidence="8" id="KW-0808">Transferase</keyword>
<dbReference type="InterPro" id="IPR036890">
    <property type="entry name" value="HATPase_C_sf"/>
</dbReference>
<dbReference type="NCBIfam" id="TIGR00229">
    <property type="entry name" value="sensory_box"/>
    <property type="match status" value="1"/>
</dbReference>
<keyword evidence="6" id="KW-0285">Flavoprotein</keyword>
<keyword evidence="20" id="KW-1185">Reference proteome</keyword>
<evidence type="ECO:0000259" key="18">
    <source>
        <dbReference type="PROSITE" id="PS50113"/>
    </source>
</evidence>
<dbReference type="NCBIfam" id="NF010077">
    <property type="entry name" value="PRK13559.1"/>
    <property type="match status" value="1"/>
</dbReference>
<evidence type="ECO:0000256" key="2">
    <source>
        <dbReference type="ARBA" id="ARBA00012438"/>
    </source>
</evidence>
<evidence type="ECO:0000256" key="12">
    <source>
        <dbReference type="ARBA" id="ARBA00022840"/>
    </source>
</evidence>
<dbReference type="Gene3D" id="3.30.450.20">
    <property type="entry name" value="PAS domain"/>
    <property type="match status" value="1"/>
</dbReference>
<keyword evidence="10" id="KW-0547">Nucleotide-binding</keyword>
<evidence type="ECO:0000256" key="16">
    <source>
        <dbReference type="SAM" id="MobiDB-lite"/>
    </source>
</evidence>
<dbReference type="PROSITE" id="PS50113">
    <property type="entry name" value="PAC"/>
    <property type="match status" value="1"/>
</dbReference>
<dbReference type="CDD" id="cd00130">
    <property type="entry name" value="PAS"/>
    <property type="match status" value="1"/>
</dbReference>
<feature type="domain" description="PAS" evidence="17">
    <location>
        <begin position="26"/>
        <end position="99"/>
    </location>
</feature>
<keyword evidence="5" id="KW-0716">Sensory transduction</keyword>
<keyword evidence="11" id="KW-0418">Kinase</keyword>
<evidence type="ECO:0000256" key="5">
    <source>
        <dbReference type="ARBA" id="ARBA00022606"/>
    </source>
</evidence>
<dbReference type="Gene3D" id="3.30.565.10">
    <property type="entry name" value="Histidine kinase-like ATPase, C-terminal domain"/>
    <property type="match status" value="1"/>
</dbReference>
<evidence type="ECO:0000256" key="15">
    <source>
        <dbReference type="ARBA" id="ARBA00023170"/>
    </source>
</evidence>
<dbReference type="EC" id="2.7.13.3" evidence="2"/>
<dbReference type="Pfam" id="PF07536">
    <property type="entry name" value="HWE_HK"/>
    <property type="match status" value="1"/>
</dbReference>
<comment type="catalytic activity">
    <reaction evidence="1">
        <text>ATP + protein L-histidine = ADP + protein N-phospho-L-histidine.</text>
        <dbReference type="EC" id="2.7.13.3"/>
    </reaction>
</comment>
<dbReference type="RefSeq" id="WP_303545600.1">
    <property type="nucleotide sequence ID" value="NZ_JAUOTP010000010.1"/>
</dbReference>
<dbReference type="SMART" id="SM00911">
    <property type="entry name" value="HWE_HK"/>
    <property type="match status" value="1"/>
</dbReference>
<organism evidence="19 20">
    <name type="scientific">Sphingomonas natans</name>
    <dbReference type="NCBI Taxonomy" id="3063330"/>
    <lineage>
        <taxon>Bacteria</taxon>
        <taxon>Pseudomonadati</taxon>
        <taxon>Pseudomonadota</taxon>
        <taxon>Alphaproteobacteria</taxon>
        <taxon>Sphingomonadales</taxon>
        <taxon>Sphingomonadaceae</taxon>
        <taxon>Sphingomonas</taxon>
    </lineage>
</organism>
<feature type="domain" description="PAC" evidence="18">
    <location>
        <begin position="100"/>
        <end position="154"/>
    </location>
</feature>
<gene>
    <name evidence="19" type="ORF">Q4F19_17980</name>
</gene>
<comment type="caution">
    <text evidence="19">The sequence shown here is derived from an EMBL/GenBank/DDBJ whole genome shotgun (WGS) entry which is preliminary data.</text>
</comment>
<evidence type="ECO:0000256" key="8">
    <source>
        <dbReference type="ARBA" id="ARBA00022679"/>
    </source>
</evidence>
<evidence type="ECO:0000256" key="3">
    <source>
        <dbReference type="ARBA" id="ARBA00022543"/>
    </source>
</evidence>
<dbReference type="InterPro" id="IPR001610">
    <property type="entry name" value="PAC"/>
</dbReference>
<keyword evidence="13" id="KW-0157">Chromophore</keyword>
<evidence type="ECO:0000259" key="17">
    <source>
        <dbReference type="PROSITE" id="PS50112"/>
    </source>
</evidence>
<dbReference type="PROSITE" id="PS50112">
    <property type="entry name" value="PAS"/>
    <property type="match status" value="1"/>
</dbReference>
<keyword evidence="4" id="KW-0597">Phosphoprotein</keyword>
<proteinExistence type="predicted"/>
<evidence type="ECO:0000313" key="19">
    <source>
        <dbReference type="EMBL" id="MDO6416280.1"/>
    </source>
</evidence>
<reference evidence="19" key="1">
    <citation type="submission" date="2023-07" db="EMBL/GenBank/DDBJ databases">
        <authorList>
            <person name="Kim M."/>
        </authorList>
    </citation>
    <scope>NUCLEOTIDE SEQUENCE</scope>
    <source>
        <strain evidence="19">BIUV-7</strain>
    </source>
</reference>
<evidence type="ECO:0000256" key="1">
    <source>
        <dbReference type="ARBA" id="ARBA00000085"/>
    </source>
</evidence>
<evidence type="ECO:0000256" key="11">
    <source>
        <dbReference type="ARBA" id="ARBA00022777"/>
    </source>
</evidence>
<name>A0ABT8YF80_9SPHN</name>
<evidence type="ECO:0000256" key="7">
    <source>
        <dbReference type="ARBA" id="ARBA00022643"/>
    </source>
</evidence>
<dbReference type="InterPro" id="IPR011102">
    <property type="entry name" value="Sig_transdc_His_kinase_HWE"/>
</dbReference>
<evidence type="ECO:0000256" key="6">
    <source>
        <dbReference type="ARBA" id="ARBA00022630"/>
    </source>
</evidence>
<evidence type="ECO:0000313" key="20">
    <source>
        <dbReference type="Proteomes" id="UP001169764"/>
    </source>
</evidence>
<sequence length="344" mass="38066">MNLVAPAAHLHGDAPSASTPQGEVDRKELAFIAMERTRMPMVVTDPRQPDNPIVLANRSFLNETGYSSEEVLGRNCRFLQGPQTDAESVDRVRAALRDEREIVIELINHRKDGTPFWNQLYISPVHDDDGQLLYFFASQLDTTKSHQAEDLEVAEQKLLREVDHRAKNALALVQGIVRLTKRNEAADFADAVQGRVDALARAHAILAEHRWRTVSLETILRGELGSLAPPRVRISGDAIELDPAQVQPLALLLHELVANAHRHGALSVAAGAVSITWQRDPTTGELRTIWTETGGPPPPQDRSPGYGQTMIDAIARRQLRGRIDYRWPDTGLVAEIAIPRAAFG</sequence>
<evidence type="ECO:0000256" key="4">
    <source>
        <dbReference type="ARBA" id="ARBA00022553"/>
    </source>
</evidence>
<evidence type="ECO:0000256" key="13">
    <source>
        <dbReference type="ARBA" id="ARBA00022991"/>
    </source>
</evidence>
<dbReference type="EMBL" id="JAUOTP010000010">
    <property type="protein sequence ID" value="MDO6416280.1"/>
    <property type="molecule type" value="Genomic_DNA"/>
</dbReference>
<feature type="region of interest" description="Disordered" evidence="16">
    <location>
        <begin position="1"/>
        <end position="24"/>
    </location>
</feature>
<evidence type="ECO:0000256" key="14">
    <source>
        <dbReference type="ARBA" id="ARBA00023026"/>
    </source>
</evidence>
<dbReference type="InterPro" id="IPR000014">
    <property type="entry name" value="PAS"/>
</dbReference>
<dbReference type="SUPFAM" id="SSF55874">
    <property type="entry name" value="ATPase domain of HSP90 chaperone/DNA topoisomerase II/histidine kinase"/>
    <property type="match status" value="1"/>
</dbReference>
<dbReference type="InterPro" id="IPR000700">
    <property type="entry name" value="PAS-assoc_C"/>
</dbReference>
<evidence type="ECO:0000256" key="9">
    <source>
        <dbReference type="ARBA" id="ARBA00022737"/>
    </source>
</evidence>
<dbReference type="Proteomes" id="UP001169764">
    <property type="component" value="Unassembled WGS sequence"/>
</dbReference>
<dbReference type="Pfam" id="PF13426">
    <property type="entry name" value="PAS_9"/>
    <property type="match status" value="1"/>
</dbReference>
<dbReference type="PANTHER" id="PTHR41523">
    <property type="entry name" value="TWO-COMPONENT SYSTEM SENSOR PROTEIN"/>
    <property type="match status" value="1"/>
</dbReference>
<keyword evidence="12" id="KW-0067">ATP-binding</keyword>
<keyword evidence="15" id="KW-0675">Receptor</keyword>
<evidence type="ECO:0000256" key="10">
    <source>
        <dbReference type="ARBA" id="ARBA00022741"/>
    </source>
</evidence>
<dbReference type="PANTHER" id="PTHR41523:SF8">
    <property type="entry name" value="ETHYLENE RESPONSE SENSOR PROTEIN"/>
    <property type="match status" value="1"/>
</dbReference>
<keyword evidence="7" id="KW-0288">FMN</keyword>
<accession>A0ABT8YF80</accession>
<keyword evidence="14" id="KW-0843">Virulence</keyword>
<keyword evidence="3" id="KW-0600">Photoreceptor protein</keyword>
<dbReference type="SMART" id="SM00086">
    <property type="entry name" value="PAC"/>
    <property type="match status" value="1"/>
</dbReference>
<dbReference type="SUPFAM" id="SSF55785">
    <property type="entry name" value="PYP-like sensor domain (PAS domain)"/>
    <property type="match status" value="1"/>
</dbReference>
<protein>
    <recommendedName>
        <fullName evidence="2">histidine kinase</fullName>
        <ecNumber evidence="2">2.7.13.3</ecNumber>
    </recommendedName>
</protein>
<dbReference type="InterPro" id="IPR035965">
    <property type="entry name" value="PAS-like_dom_sf"/>
</dbReference>